<protein>
    <submittedName>
        <fullName evidence="1">Uncharacterized protein</fullName>
    </submittedName>
</protein>
<evidence type="ECO:0000313" key="1">
    <source>
        <dbReference type="EMBL" id="MBP2056591.1"/>
    </source>
</evidence>
<reference evidence="1 2" key="1">
    <citation type="submission" date="2021-03" db="EMBL/GenBank/DDBJ databases">
        <title>Genomic Encyclopedia of Type Strains, Phase IV (KMG-IV): sequencing the most valuable type-strain genomes for metagenomic binning, comparative biology and taxonomic classification.</title>
        <authorList>
            <person name="Goeker M."/>
        </authorList>
    </citation>
    <scope>NUCLEOTIDE SEQUENCE [LARGE SCALE GENOMIC DNA]</scope>
    <source>
        <strain evidence="1 2">DSM 40499</strain>
    </source>
</reference>
<accession>A0ABS4MA90</accession>
<proteinExistence type="predicted"/>
<dbReference type="EMBL" id="JAGGLP010000052">
    <property type="protein sequence ID" value="MBP2056591.1"/>
    <property type="molecule type" value="Genomic_DNA"/>
</dbReference>
<organism evidence="1 2">
    <name type="scientific">Streptomyces griseochromogenes</name>
    <dbReference type="NCBI Taxonomy" id="68214"/>
    <lineage>
        <taxon>Bacteria</taxon>
        <taxon>Bacillati</taxon>
        <taxon>Actinomycetota</taxon>
        <taxon>Actinomycetes</taxon>
        <taxon>Kitasatosporales</taxon>
        <taxon>Streptomycetaceae</taxon>
        <taxon>Streptomyces</taxon>
    </lineage>
</organism>
<sequence>MQPGLEQSPVSSLSELTASFGRDVPMLLVAEDVQRAGEQDARALRTFLEHPPAGLRAVLTYRPEELASPGLVLGAPVAYPA</sequence>
<keyword evidence="2" id="KW-1185">Reference proteome</keyword>
<name>A0ABS4MA90_9ACTN</name>
<comment type="caution">
    <text evidence="1">The sequence shown here is derived from an EMBL/GenBank/DDBJ whole genome shotgun (WGS) entry which is preliminary data.</text>
</comment>
<dbReference type="Proteomes" id="UP001519309">
    <property type="component" value="Unassembled WGS sequence"/>
</dbReference>
<evidence type="ECO:0000313" key="2">
    <source>
        <dbReference type="Proteomes" id="UP001519309"/>
    </source>
</evidence>
<feature type="non-terminal residue" evidence="1">
    <location>
        <position position="81"/>
    </location>
</feature>
<gene>
    <name evidence="1" type="ORF">J2Z21_009610</name>
</gene>